<keyword evidence="3" id="KW-1185">Reference proteome</keyword>
<feature type="domain" description="Tail specific protease" evidence="1">
    <location>
        <begin position="191"/>
        <end position="393"/>
    </location>
</feature>
<dbReference type="Proteomes" id="UP000029554">
    <property type="component" value="Unassembled WGS sequence"/>
</dbReference>
<accession>A0A095SYR6</accession>
<dbReference type="InterPro" id="IPR005151">
    <property type="entry name" value="Tail-specific_protease"/>
</dbReference>
<dbReference type="CDD" id="cd07561">
    <property type="entry name" value="Peptidase_S41_CPP_like"/>
    <property type="match status" value="1"/>
</dbReference>
<dbReference type="PROSITE" id="PS51257">
    <property type="entry name" value="PROKAR_LIPOPROTEIN"/>
    <property type="match status" value="1"/>
</dbReference>
<dbReference type="OrthoDB" id="7168509at2"/>
<dbReference type="AlphaFoldDB" id="A0A095SYR6"/>
<dbReference type="SMART" id="SM00245">
    <property type="entry name" value="TSPc"/>
    <property type="match status" value="1"/>
</dbReference>
<reference evidence="2 3" key="1">
    <citation type="submission" date="2014-09" db="EMBL/GenBank/DDBJ databases">
        <title>Whole Genome Shotgun of Flavobacterium aquatile LMG 4008.</title>
        <authorList>
            <person name="Gale A.N."/>
            <person name="Pipes S.E."/>
            <person name="Newman J.D."/>
        </authorList>
    </citation>
    <scope>NUCLEOTIDE SEQUENCE [LARGE SCALE GENOMIC DNA]</scope>
    <source>
        <strain evidence="2 3">LMG 4008</strain>
    </source>
</reference>
<dbReference type="GO" id="GO:0008236">
    <property type="term" value="F:serine-type peptidase activity"/>
    <property type="evidence" value="ECO:0007669"/>
    <property type="project" value="InterPro"/>
</dbReference>
<evidence type="ECO:0000313" key="3">
    <source>
        <dbReference type="Proteomes" id="UP000029554"/>
    </source>
</evidence>
<dbReference type="GO" id="GO:0006508">
    <property type="term" value="P:proteolysis"/>
    <property type="evidence" value="ECO:0007669"/>
    <property type="project" value="InterPro"/>
</dbReference>
<dbReference type="InterPro" id="IPR029045">
    <property type="entry name" value="ClpP/crotonase-like_dom_sf"/>
</dbReference>
<organism evidence="2 3">
    <name type="scientific">Flavobacterium aquatile LMG 4008 = ATCC 11947</name>
    <dbReference type="NCBI Taxonomy" id="1453498"/>
    <lineage>
        <taxon>Bacteria</taxon>
        <taxon>Pseudomonadati</taxon>
        <taxon>Bacteroidota</taxon>
        <taxon>Flavobacteriia</taxon>
        <taxon>Flavobacteriales</taxon>
        <taxon>Flavobacteriaceae</taxon>
        <taxon>Flavobacterium</taxon>
    </lineage>
</organism>
<evidence type="ECO:0000313" key="2">
    <source>
        <dbReference type="EMBL" id="KGD69687.1"/>
    </source>
</evidence>
<dbReference type="eggNOG" id="COG0793">
    <property type="taxonomic scope" value="Bacteria"/>
</dbReference>
<dbReference type="InterPro" id="IPR036034">
    <property type="entry name" value="PDZ_sf"/>
</dbReference>
<dbReference type="Pfam" id="PF03572">
    <property type="entry name" value="Peptidase_S41"/>
    <property type="match status" value="1"/>
</dbReference>
<dbReference type="SUPFAM" id="SSF50156">
    <property type="entry name" value="PDZ domain-like"/>
    <property type="match status" value="1"/>
</dbReference>
<evidence type="ECO:0000259" key="1">
    <source>
        <dbReference type="SMART" id="SM00245"/>
    </source>
</evidence>
<name>A0A095SYR6_9FLAO</name>
<dbReference type="GO" id="GO:0007165">
    <property type="term" value="P:signal transduction"/>
    <property type="evidence" value="ECO:0007669"/>
    <property type="project" value="TreeGrafter"/>
</dbReference>
<dbReference type="GO" id="GO:0004175">
    <property type="term" value="F:endopeptidase activity"/>
    <property type="evidence" value="ECO:0007669"/>
    <property type="project" value="TreeGrafter"/>
</dbReference>
<dbReference type="RefSeq" id="WP_035124109.1">
    <property type="nucleotide sequence ID" value="NZ_JRHH01000001.1"/>
</dbReference>
<dbReference type="SUPFAM" id="SSF52096">
    <property type="entry name" value="ClpP/crotonase"/>
    <property type="match status" value="1"/>
</dbReference>
<proteinExistence type="predicted"/>
<dbReference type="InterPro" id="IPR041613">
    <property type="entry name" value="Pept_S41_N"/>
</dbReference>
<comment type="caution">
    <text evidence="2">The sequence shown here is derived from an EMBL/GenBank/DDBJ whole genome shotgun (WGS) entry which is preliminary data.</text>
</comment>
<dbReference type="Gene3D" id="2.30.42.10">
    <property type="match status" value="1"/>
</dbReference>
<dbReference type="Gene3D" id="3.90.226.10">
    <property type="entry name" value="2-enoyl-CoA Hydratase, Chain A, domain 1"/>
    <property type="match status" value="1"/>
</dbReference>
<dbReference type="Pfam" id="PF18294">
    <property type="entry name" value="Pept_S41_N"/>
    <property type="match status" value="1"/>
</dbReference>
<protein>
    <submittedName>
        <fullName evidence="2">Peptidase S41</fullName>
    </submittedName>
</protein>
<dbReference type="PANTHER" id="PTHR32060:SF30">
    <property type="entry name" value="CARBOXY-TERMINAL PROCESSING PROTEASE CTPA"/>
    <property type="match status" value="1"/>
</dbReference>
<dbReference type="EMBL" id="JRHH01000001">
    <property type="protein sequence ID" value="KGD69687.1"/>
    <property type="molecule type" value="Genomic_DNA"/>
</dbReference>
<sequence length="474" mass="53094">MKKIFFILPIFLLVIVTLSCEKQDDLSVPEDLEINNFVWKGLNLYYLWQEDVSDLSDDRFANQDELNTFLSNSDYSNPVNLFNHLRVDSSIDRFSVIYSNYSVLEGILTGNTLNNGVDYGLRYKSGSSTDIFGWVRYILPNSDASAKDIQRGDLFYAVNGTPLTASNFQSLLSATTYTLNLADYDNGNITPNGQSVTLTKTALAENPVYATNVFTQSDKKIGYIMYNGFFTGYENQLNAAFANFKTENVTDLILDLRYNSGGSIATATRLASMITGQFSGQLFAKEQWNEKLENYWQDNNPGQFVNNFTNSIGNGTAINRLNLTKVYILTSRSTASASELVINGLKPYIDVVQIGDRTTGKNVGSVTLYDAPNFKKSSARKTHKYAMQPIVLKVINADGFGDYQTGLLADFPFLEDYGNMGEIGNSNEPMISYTLDLISNGNRKSNQNKVKQFEYLSDSKELEPLRSEMYSEIK</sequence>
<gene>
    <name evidence="2" type="ORF">LG45_02715</name>
</gene>
<dbReference type="PANTHER" id="PTHR32060">
    <property type="entry name" value="TAIL-SPECIFIC PROTEASE"/>
    <property type="match status" value="1"/>
</dbReference>
<dbReference type="STRING" id="1453498.LG45_02715"/>
<dbReference type="GO" id="GO:0030288">
    <property type="term" value="C:outer membrane-bounded periplasmic space"/>
    <property type="evidence" value="ECO:0007669"/>
    <property type="project" value="TreeGrafter"/>
</dbReference>
<dbReference type="Gene3D" id="3.30.750.170">
    <property type="match status" value="1"/>
</dbReference>